<comment type="pathway">
    <text evidence="2">Carbohydrate biosynthesis; gluconeogenesis.</text>
</comment>
<dbReference type="GO" id="GO:0042132">
    <property type="term" value="F:fructose 1,6-bisphosphate 1-phosphatase activity"/>
    <property type="evidence" value="ECO:0007669"/>
    <property type="project" value="UniProtKB-EC"/>
</dbReference>
<dbReference type="Gene3D" id="3.30.540.10">
    <property type="entry name" value="Fructose-1,6-Bisphosphatase, subunit A, domain 1"/>
    <property type="match status" value="1"/>
</dbReference>
<dbReference type="PANTHER" id="PTHR30447">
    <property type="entry name" value="FRUCTOSE-1,6-BISPHOSPHATASE CLASS 2"/>
    <property type="match status" value="1"/>
</dbReference>
<dbReference type="GO" id="GO:0006094">
    <property type="term" value="P:gluconeogenesis"/>
    <property type="evidence" value="ECO:0007669"/>
    <property type="project" value="UniProtKB-UniPathway"/>
</dbReference>
<evidence type="ECO:0000256" key="6">
    <source>
        <dbReference type="ARBA" id="ARBA00023211"/>
    </source>
</evidence>
<keyword evidence="12" id="KW-1185">Reference proteome</keyword>
<dbReference type="Gene3D" id="3.40.190.90">
    <property type="match status" value="1"/>
</dbReference>
<feature type="binding site" evidence="9">
    <location>
        <position position="50"/>
    </location>
    <ligand>
        <name>Mn(2+)</name>
        <dbReference type="ChEBI" id="CHEBI:29035"/>
        <label>1</label>
    </ligand>
</feature>
<dbReference type="GO" id="GO:0005829">
    <property type="term" value="C:cytosol"/>
    <property type="evidence" value="ECO:0007669"/>
    <property type="project" value="TreeGrafter"/>
</dbReference>
<dbReference type="UniPathway" id="UPA00138"/>
<feature type="binding site" evidence="10">
    <location>
        <begin position="204"/>
        <end position="206"/>
    </location>
    <ligand>
        <name>substrate</name>
    </ligand>
</feature>
<dbReference type="PIRSF" id="PIRSF004532">
    <property type="entry name" value="GlpX"/>
    <property type="match status" value="1"/>
</dbReference>
<keyword evidence="4 9" id="KW-0479">Metal-binding</keyword>
<dbReference type="RefSeq" id="WP_119948906.1">
    <property type="nucleotide sequence ID" value="NZ_QZEZ01000001.1"/>
</dbReference>
<organism evidence="11 12">
    <name type="scientific">Vallicoccus soli</name>
    <dbReference type="NCBI Taxonomy" id="2339232"/>
    <lineage>
        <taxon>Bacteria</taxon>
        <taxon>Bacillati</taxon>
        <taxon>Actinomycetota</taxon>
        <taxon>Actinomycetes</taxon>
        <taxon>Motilibacterales</taxon>
        <taxon>Vallicoccaceae</taxon>
        <taxon>Vallicoccus</taxon>
    </lineage>
</organism>
<feature type="binding site" evidence="10">
    <location>
        <begin position="182"/>
        <end position="184"/>
    </location>
    <ligand>
        <name>substrate</name>
    </ligand>
</feature>
<keyword evidence="6 9" id="KW-0464">Manganese</keyword>
<dbReference type="EMBL" id="QZEZ01000001">
    <property type="protein sequence ID" value="RJK97979.1"/>
    <property type="molecule type" value="Genomic_DNA"/>
</dbReference>
<evidence type="ECO:0000313" key="11">
    <source>
        <dbReference type="EMBL" id="RJK97979.1"/>
    </source>
</evidence>
<keyword evidence="5 11" id="KW-0378">Hydrolase</keyword>
<feature type="binding site" evidence="10">
    <location>
        <begin position="105"/>
        <end position="107"/>
    </location>
    <ligand>
        <name>substrate</name>
    </ligand>
</feature>
<dbReference type="Proteomes" id="UP000265614">
    <property type="component" value="Unassembled WGS sequence"/>
</dbReference>
<feature type="binding site" evidence="9">
    <location>
        <position position="102"/>
    </location>
    <ligand>
        <name>Mn(2+)</name>
        <dbReference type="ChEBI" id="CHEBI:29035"/>
        <label>2</label>
    </ligand>
</feature>
<evidence type="ECO:0000256" key="10">
    <source>
        <dbReference type="PIRSR" id="PIRSR004532-2"/>
    </source>
</evidence>
<dbReference type="NCBIfam" id="TIGR00330">
    <property type="entry name" value="glpX"/>
    <property type="match status" value="1"/>
</dbReference>
<comment type="caution">
    <text evidence="11">The sequence shown here is derived from an EMBL/GenBank/DDBJ whole genome shotgun (WGS) entry which is preliminary data.</text>
</comment>
<evidence type="ECO:0000313" key="12">
    <source>
        <dbReference type="Proteomes" id="UP000265614"/>
    </source>
</evidence>
<dbReference type="AlphaFoldDB" id="A0A3A3Z153"/>
<evidence type="ECO:0000256" key="8">
    <source>
        <dbReference type="PIRNR" id="PIRNR004532"/>
    </source>
</evidence>
<dbReference type="OrthoDB" id="9779353at2"/>
<evidence type="ECO:0000256" key="3">
    <source>
        <dbReference type="ARBA" id="ARBA00008989"/>
    </source>
</evidence>
<protein>
    <recommendedName>
        <fullName evidence="8">Fructose-1,6-bisphosphatase</fullName>
    </recommendedName>
</protein>
<evidence type="ECO:0000256" key="4">
    <source>
        <dbReference type="ARBA" id="ARBA00022723"/>
    </source>
</evidence>
<feature type="binding site" evidence="10">
    <location>
        <position position="137"/>
    </location>
    <ligand>
        <name>substrate</name>
    </ligand>
</feature>
<dbReference type="CDD" id="cd01516">
    <property type="entry name" value="FBPase_glpX"/>
    <property type="match status" value="1"/>
</dbReference>
<dbReference type="Pfam" id="PF03320">
    <property type="entry name" value="FBPase_glpX"/>
    <property type="match status" value="1"/>
</dbReference>
<feature type="binding site" evidence="9">
    <location>
        <position position="74"/>
    </location>
    <ligand>
        <name>Mn(2+)</name>
        <dbReference type="ChEBI" id="CHEBI:29035"/>
        <label>1</label>
    </ligand>
</feature>
<comment type="catalytic activity">
    <reaction evidence="1">
        <text>beta-D-fructose 1,6-bisphosphate + H2O = beta-D-fructose 6-phosphate + phosphate</text>
        <dbReference type="Rhea" id="RHEA:11064"/>
        <dbReference type="ChEBI" id="CHEBI:15377"/>
        <dbReference type="ChEBI" id="CHEBI:32966"/>
        <dbReference type="ChEBI" id="CHEBI:43474"/>
        <dbReference type="ChEBI" id="CHEBI:57634"/>
        <dbReference type="EC" id="3.1.3.11"/>
    </reaction>
</comment>
<keyword evidence="7 8" id="KW-0119">Carbohydrate metabolism</keyword>
<feature type="binding site" evidence="9">
    <location>
        <position position="105"/>
    </location>
    <ligand>
        <name>Mn(2+)</name>
        <dbReference type="ChEBI" id="CHEBI:29035"/>
        <label>2</label>
    </ligand>
</feature>
<feature type="binding site" evidence="10">
    <location>
        <position position="228"/>
    </location>
    <ligand>
        <name>substrate</name>
    </ligand>
</feature>
<feature type="binding site" evidence="9">
    <location>
        <position position="231"/>
    </location>
    <ligand>
        <name>Mn(2+)</name>
        <dbReference type="ChEBI" id="CHEBI:29035"/>
        <label>2</label>
    </ligand>
</feature>
<evidence type="ECO:0000256" key="7">
    <source>
        <dbReference type="ARBA" id="ARBA00023277"/>
    </source>
</evidence>
<comment type="cofactor">
    <cofactor evidence="9">
        <name>Mn(2+)</name>
        <dbReference type="ChEBI" id="CHEBI:29035"/>
    </cofactor>
</comment>
<dbReference type="GO" id="GO:0046872">
    <property type="term" value="F:metal ion binding"/>
    <property type="evidence" value="ECO:0007669"/>
    <property type="project" value="UniProtKB-KW"/>
</dbReference>
<gene>
    <name evidence="11" type="primary">glpX</name>
    <name evidence="11" type="ORF">D5H78_03200</name>
</gene>
<dbReference type="GO" id="GO:0030388">
    <property type="term" value="P:fructose 1,6-bisphosphate metabolic process"/>
    <property type="evidence" value="ECO:0007669"/>
    <property type="project" value="TreeGrafter"/>
</dbReference>
<dbReference type="GO" id="GO:0006071">
    <property type="term" value="P:glycerol metabolic process"/>
    <property type="evidence" value="ECO:0007669"/>
    <property type="project" value="InterPro"/>
</dbReference>
<reference evidence="11 12" key="1">
    <citation type="submission" date="2018-09" db="EMBL/GenBank/DDBJ databases">
        <title>YIM 75000 draft genome.</title>
        <authorList>
            <person name="Tang S."/>
            <person name="Feng Y."/>
        </authorList>
    </citation>
    <scope>NUCLEOTIDE SEQUENCE [LARGE SCALE GENOMIC DNA]</scope>
    <source>
        <strain evidence="11 12">YIM 75000</strain>
    </source>
</reference>
<dbReference type="PANTHER" id="PTHR30447:SF0">
    <property type="entry name" value="FRUCTOSE-1,6-BISPHOSPHATASE 1 CLASS 2-RELATED"/>
    <property type="match status" value="1"/>
</dbReference>
<evidence type="ECO:0000256" key="9">
    <source>
        <dbReference type="PIRSR" id="PIRSR004532-1"/>
    </source>
</evidence>
<sequence length="344" mass="36334">MSDATDLPTELKVGREAPDRNLALELVRVTEAAAMAGGRWVGRGDKNGADGAAVNAMRQLITTVSMAGVVVIGEGEKDDAPMLFNGERVGDGRGPDCDVAVDPIDGTTLTAKGMPDAISVMAVAERGSMYDPSAVFYMEKLVTGPAAAGVVDIREPAAENIRRVADALGEAPDDVTVCVLDRPRHRDLVEEVRATGARIKFISDGDVAGAILAARDGTGVDLLLGVGGTPEGVITACAVKCLGGTIQGRLWPRDDDERRKALDAGHDLDRVLHTDDLVRSDNVFFVATGITDGELLDGVRYRGGSAVTESIVMRSKSGTIRTIRSEHALSKLRAYSAIDFEHAR</sequence>
<comment type="similarity">
    <text evidence="3 8">Belongs to the FBPase class 2 family.</text>
</comment>
<dbReference type="FunFam" id="3.40.190.90:FF:000001">
    <property type="entry name" value="Fructose-1,6-bisphosphatase"/>
    <property type="match status" value="1"/>
</dbReference>
<evidence type="ECO:0000256" key="1">
    <source>
        <dbReference type="ARBA" id="ARBA00001273"/>
    </source>
</evidence>
<evidence type="ECO:0000256" key="2">
    <source>
        <dbReference type="ARBA" id="ARBA00004742"/>
    </source>
</evidence>
<proteinExistence type="inferred from homology"/>
<evidence type="ECO:0000256" key="5">
    <source>
        <dbReference type="ARBA" id="ARBA00022801"/>
    </source>
</evidence>
<dbReference type="InterPro" id="IPR004464">
    <property type="entry name" value="FBPase_class-2/SBPase"/>
</dbReference>
<accession>A0A3A3Z153</accession>
<dbReference type="SUPFAM" id="SSF56655">
    <property type="entry name" value="Carbohydrate phosphatase"/>
    <property type="match status" value="1"/>
</dbReference>
<name>A0A3A3Z153_9ACTN</name>